<evidence type="ECO:0000313" key="3">
    <source>
        <dbReference type="Proteomes" id="UP000617340"/>
    </source>
</evidence>
<sequence>MTISEKRGSQWDIRCFTWKRNSTGNISRMLPANCLRRAPTAAAVFLPPSPQPPSPHGSTKHRERGRRASRSMMEERRQATEKDVLRATPSFDTIRPKSTAFRQISTENEHQSCFKAEKGYTSAKVPFVPSAC</sequence>
<evidence type="ECO:0000256" key="1">
    <source>
        <dbReference type="SAM" id="MobiDB-lite"/>
    </source>
</evidence>
<organism evidence="2 3">
    <name type="scientific">Vespula germanica</name>
    <name type="common">German yellow jacket</name>
    <name type="synonym">Paravespula germanica</name>
    <dbReference type="NCBI Taxonomy" id="30212"/>
    <lineage>
        <taxon>Eukaryota</taxon>
        <taxon>Metazoa</taxon>
        <taxon>Ecdysozoa</taxon>
        <taxon>Arthropoda</taxon>
        <taxon>Hexapoda</taxon>
        <taxon>Insecta</taxon>
        <taxon>Pterygota</taxon>
        <taxon>Neoptera</taxon>
        <taxon>Endopterygota</taxon>
        <taxon>Hymenoptera</taxon>
        <taxon>Apocrita</taxon>
        <taxon>Aculeata</taxon>
        <taxon>Vespoidea</taxon>
        <taxon>Vespidae</taxon>
        <taxon>Vespinae</taxon>
        <taxon>Vespula</taxon>
    </lineage>
</organism>
<accession>A0A834MUV9</accession>
<evidence type="ECO:0000313" key="2">
    <source>
        <dbReference type="EMBL" id="KAF7385355.1"/>
    </source>
</evidence>
<comment type="caution">
    <text evidence="2">The sequence shown here is derived from an EMBL/GenBank/DDBJ whole genome shotgun (WGS) entry which is preliminary data.</text>
</comment>
<reference evidence="2" key="1">
    <citation type="journal article" date="2020" name="G3 (Bethesda)">
        <title>High-Quality Assemblies for Three Invasive Social Wasps from the &lt;i&gt;Vespula&lt;/i&gt; Genus.</title>
        <authorList>
            <person name="Harrop T.W.R."/>
            <person name="Guhlin J."/>
            <person name="McLaughlin G.M."/>
            <person name="Permina E."/>
            <person name="Stockwell P."/>
            <person name="Gilligan J."/>
            <person name="Le Lec M.F."/>
            <person name="Gruber M.A.M."/>
            <person name="Quinn O."/>
            <person name="Lovegrove M."/>
            <person name="Duncan E.J."/>
            <person name="Remnant E.J."/>
            <person name="Van Eeckhoven J."/>
            <person name="Graham B."/>
            <person name="Knapp R.A."/>
            <person name="Langford K.W."/>
            <person name="Kronenberg Z."/>
            <person name="Press M.O."/>
            <person name="Eacker S.M."/>
            <person name="Wilson-Rankin E.E."/>
            <person name="Purcell J."/>
            <person name="Lester P.J."/>
            <person name="Dearden P.K."/>
        </authorList>
    </citation>
    <scope>NUCLEOTIDE SEQUENCE</scope>
    <source>
        <strain evidence="2">Linc-1</strain>
    </source>
</reference>
<dbReference type="Proteomes" id="UP000617340">
    <property type="component" value="Unassembled WGS sequence"/>
</dbReference>
<proteinExistence type="predicted"/>
<keyword evidence="3" id="KW-1185">Reference proteome</keyword>
<name>A0A834MUV9_VESGE</name>
<feature type="compositionally biased region" description="Basic residues" evidence="1">
    <location>
        <begin position="58"/>
        <end position="69"/>
    </location>
</feature>
<dbReference type="EMBL" id="JACSDZ010000016">
    <property type="protein sequence ID" value="KAF7385355.1"/>
    <property type="molecule type" value="Genomic_DNA"/>
</dbReference>
<protein>
    <submittedName>
        <fullName evidence="2">Uncharacterized protein</fullName>
    </submittedName>
</protein>
<gene>
    <name evidence="2" type="ORF">HZH68_013785</name>
</gene>
<dbReference type="AlphaFoldDB" id="A0A834MUV9"/>
<feature type="region of interest" description="Disordered" evidence="1">
    <location>
        <begin position="44"/>
        <end position="103"/>
    </location>
</feature>
<feature type="compositionally biased region" description="Basic and acidic residues" evidence="1">
    <location>
        <begin position="72"/>
        <end position="85"/>
    </location>
</feature>